<keyword evidence="2" id="KW-1185">Reference proteome</keyword>
<sequence>MSGDHYDLEVELPGSAPLSMRLEALLHAPAEHSMHAQTARGWVDLAYEAAYGERYSAAAEAALKGLEAPGSTDPENRLMLLRILCGVYEMRGESDAAAPYLHKRIALLRELGRARQAQVEADLGGILLREPDRVEAEILATTAERLRPEGPSVELADVLSSLAVRRLHDEGPETALPLIEEACEHLVSLGKREPLAGARMFLAHAQLLAAQPEQARATADAVLAAPANRAVRGAMAMLRATVHHHADESEEALADAMNAAELYSACGVRKGAASAAALLAGIAAQLNQGDVSVLAWRVAVQQAELGEVAEARMLSLALGQQLLELHQHEEAETVLDSLSVRLAGTESEHSTRGRALMGLGHAVTQQKRPLEAMAHWAEAAGQFLAAHEVDEAARAHLAAGALAASLERVEVAREHYERGLQLADQGQDTDPLMLLQALHSLGHLLCRHEDPSGVDYLERALAVVNEHGTLWQRADITDTLARGLTALGEGTRAVASALEAADLFAEAQDEEAAADAEVFAATVLLQMGQPQEAEAMFRMAVAEHDSSAALQAQALEGRIEALRDLVDDLNVDDPGAAVRLAEAEEELAELKDQLATEGDPPQRP</sequence>
<proteinExistence type="predicted"/>
<dbReference type="SUPFAM" id="SSF48452">
    <property type="entry name" value="TPR-like"/>
    <property type="match status" value="1"/>
</dbReference>
<dbReference type="RefSeq" id="WP_310536682.1">
    <property type="nucleotide sequence ID" value="NZ_BAAAOC010000010.1"/>
</dbReference>
<dbReference type="InterPro" id="IPR011990">
    <property type="entry name" value="TPR-like_helical_dom_sf"/>
</dbReference>
<evidence type="ECO:0000313" key="2">
    <source>
        <dbReference type="Proteomes" id="UP001260872"/>
    </source>
</evidence>
<dbReference type="EMBL" id="JAVKGT010000007">
    <property type="protein sequence ID" value="MDR5711297.1"/>
    <property type="molecule type" value="Genomic_DNA"/>
</dbReference>
<dbReference type="Proteomes" id="UP001260872">
    <property type="component" value="Unassembled WGS sequence"/>
</dbReference>
<reference evidence="2" key="1">
    <citation type="submission" date="2023-07" db="EMBL/GenBank/DDBJ databases">
        <title>Description of three actinobacteria isolated from air of manufacturing shop in a pharmaceutical factory.</title>
        <authorList>
            <person name="Zhang D.-F."/>
        </authorList>
    </citation>
    <scope>NUCLEOTIDE SEQUENCE [LARGE SCALE GENOMIC DNA]</scope>
    <source>
        <strain evidence="2">CCTCC AB 207010</strain>
    </source>
</reference>
<organism evidence="1 2">
    <name type="scientific">Nesterenkonia flava</name>
    <dbReference type="NCBI Taxonomy" id="469799"/>
    <lineage>
        <taxon>Bacteria</taxon>
        <taxon>Bacillati</taxon>
        <taxon>Actinomycetota</taxon>
        <taxon>Actinomycetes</taxon>
        <taxon>Micrococcales</taxon>
        <taxon>Micrococcaceae</taxon>
        <taxon>Nesterenkonia</taxon>
    </lineage>
</organism>
<evidence type="ECO:0000313" key="1">
    <source>
        <dbReference type="EMBL" id="MDR5711297.1"/>
    </source>
</evidence>
<dbReference type="Gene3D" id="1.25.40.10">
    <property type="entry name" value="Tetratricopeptide repeat domain"/>
    <property type="match status" value="1"/>
</dbReference>
<accession>A0ABU1FRK9</accession>
<gene>
    <name evidence="1" type="ORF">RH857_03975</name>
</gene>
<comment type="caution">
    <text evidence="1">The sequence shown here is derived from an EMBL/GenBank/DDBJ whole genome shotgun (WGS) entry which is preliminary data.</text>
</comment>
<evidence type="ECO:0008006" key="3">
    <source>
        <dbReference type="Google" id="ProtNLM"/>
    </source>
</evidence>
<protein>
    <recommendedName>
        <fullName evidence="3">Tetratricopeptide repeat protein</fullName>
    </recommendedName>
</protein>
<name>A0ABU1FRK9_9MICC</name>